<evidence type="ECO:0000313" key="2">
    <source>
        <dbReference type="Proteomes" id="UP000054567"/>
    </source>
</evidence>
<sequence>MYLFEGSIRQATDLWTKKMRHTKRAFLGGPSFTRGKFLTKRPESKVQCLNAGCDFTLFLRKLDYISPRGIAHVSEREAPTYDSLEVGLWRQSSRHLQTLGRFGSRLGSEIEDKSNRALTQK</sequence>
<reference evidence="1 2" key="1">
    <citation type="submission" date="2007-06" db="EMBL/GenBank/DDBJ databases">
        <title>The Genome Sequence of Coccidioides posadasii RMSCC_3488.</title>
        <authorList>
            <consortium name="Coccidioides Genome Resources Consortium"/>
            <consortium name="The Broad Institute Genome Sequencing Platform"/>
            <person name="Henn M.R."/>
            <person name="Sykes S."/>
            <person name="Young S."/>
            <person name="Jaffe D."/>
            <person name="Berlin A."/>
            <person name="Alvarez P."/>
            <person name="Butler J."/>
            <person name="Gnerre S."/>
            <person name="Grabherr M."/>
            <person name="Mauceli E."/>
            <person name="Brockman W."/>
            <person name="Kodira C."/>
            <person name="Alvarado L."/>
            <person name="Zeng Q."/>
            <person name="Crawford M."/>
            <person name="Antoine C."/>
            <person name="Devon K."/>
            <person name="Galgiani J."/>
            <person name="Orsborn K."/>
            <person name="Lewis M.L."/>
            <person name="Nusbaum C."/>
            <person name="Galagan J."/>
            <person name="Birren B."/>
        </authorList>
    </citation>
    <scope>NUCLEOTIDE SEQUENCE [LARGE SCALE GENOMIC DNA]</scope>
    <source>
        <strain evidence="1 2">RMSCC 3488</strain>
    </source>
</reference>
<dbReference type="AlphaFoldDB" id="A0A0J6FIW0"/>
<organism evidence="1 2">
    <name type="scientific">Coccidioides posadasii RMSCC 3488</name>
    <dbReference type="NCBI Taxonomy" id="454284"/>
    <lineage>
        <taxon>Eukaryota</taxon>
        <taxon>Fungi</taxon>
        <taxon>Dikarya</taxon>
        <taxon>Ascomycota</taxon>
        <taxon>Pezizomycotina</taxon>
        <taxon>Eurotiomycetes</taxon>
        <taxon>Eurotiomycetidae</taxon>
        <taxon>Onygenales</taxon>
        <taxon>Onygenaceae</taxon>
        <taxon>Coccidioides</taxon>
    </lineage>
</organism>
<name>A0A0J6FIW0_COCPO</name>
<accession>A0A0J6FIW0</accession>
<evidence type="ECO:0000313" key="1">
    <source>
        <dbReference type="EMBL" id="KMM68769.1"/>
    </source>
</evidence>
<gene>
    <name evidence="1" type="ORF">CPAG_05093</name>
</gene>
<dbReference type="Proteomes" id="UP000054567">
    <property type="component" value="Unassembled WGS sequence"/>
</dbReference>
<proteinExistence type="predicted"/>
<dbReference type="EMBL" id="DS268111">
    <property type="protein sequence ID" value="KMM68769.1"/>
    <property type="molecule type" value="Genomic_DNA"/>
</dbReference>
<protein>
    <submittedName>
        <fullName evidence="1">Uncharacterized protein</fullName>
    </submittedName>
</protein>
<dbReference type="VEuPathDB" id="FungiDB:CPAG_05093"/>
<reference evidence="2" key="2">
    <citation type="journal article" date="2009" name="Genome Res.">
        <title>Comparative genomic analyses of the human fungal pathogens Coccidioides and their relatives.</title>
        <authorList>
            <person name="Sharpton T.J."/>
            <person name="Stajich J.E."/>
            <person name="Rounsley S.D."/>
            <person name="Gardner M.J."/>
            <person name="Wortman J.R."/>
            <person name="Jordar V.S."/>
            <person name="Maiti R."/>
            <person name="Kodira C.D."/>
            <person name="Neafsey D.E."/>
            <person name="Zeng Q."/>
            <person name="Hung C.-Y."/>
            <person name="McMahan C."/>
            <person name="Muszewska A."/>
            <person name="Grynberg M."/>
            <person name="Mandel M.A."/>
            <person name="Kellner E.M."/>
            <person name="Barker B.M."/>
            <person name="Galgiani J.N."/>
            <person name="Orbach M.J."/>
            <person name="Kirkland T.N."/>
            <person name="Cole G.T."/>
            <person name="Henn M.R."/>
            <person name="Birren B.W."/>
            <person name="Taylor J.W."/>
        </authorList>
    </citation>
    <scope>NUCLEOTIDE SEQUENCE [LARGE SCALE GENOMIC DNA]</scope>
    <source>
        <strain evidence="2">RMSCC 3488</strain>
    </source>
</reference>
<reference evidence="2" key="3">
    <citation type="journal article" date="2010" name="Genome Res.">
        <title>Population genomic sequencing of Coccidioides fungi reveals recent hybridization and transposon control.</title>
        <authorList>
            <person name="Neafsey D.E."/>
            <person name="Barker B.M."/>
            <person name="Sharpton T.J."/>
            <person name="Stajich J.E."/>
            <person name="Park D.J."/>
            <person name="Whiston E."/>
            <person name="Hung C.-Y."/>
            <person name="McMahan C."/>
            <person name="White J."/>
            <person name="Sykes S."/>
            <person name="Heiman D."/>
            <person name="Young S."/>
            <person name="Zeng Q."/>
            <person name="Abouelleil A."/>
            <person name="Aftuck L."/>
            <person name="Bessette D."/>
            <person name="Brown A."/>
            <person name="FitzGerald M."/>
            <person name="Lui A."/>
            <person name="Macdonald J.P."/>
            <person name="Priest M."/>
            <person name="Orbach M.J."/>
            <person name="Galgiani J.N."/>
            <person name="Kirkland T.N."/>
            <person name="Cole G.T."/>
            <person name="Birren B.W."/>
            <person name="Henn M.R."/>
            <person name="Taylor J.W."/>
            <person name="Rounsley S.D."/>
        </authorList>
    </citation>
    <scope>NUCLEOTIDE SEQUENCE [LARGE SCALE GENOMIC DNA]</scope>
    <source>
        <strain evidence="2">RMSCC 3488</strain>
    </source>
</reference>